<name>B3TB17_9ARCH</name>
<evidence type="ECO:0000313" key="2">
    <source>
        <dbReference type="EMBL" id="ABZ09776.1"/>
    </source>
</evidence>
<dbReference type="AlphaFoldDB" id="B3TB17"/>
<evidence type="ECO:0000256" key="1">
    <source>
        <dbReference type="SAM" id="MobiDB-lite"/>
    </source>
</evidence>
<reference evidence="2" key="1">
    <citation type="journal article" date="2008" name="ISME J.">
        <title>Genomic patterns of recombination, clonal divergence and environment in marine microbial populations.</title>
        <authorList>
            <person name="Konstantinidis K.T."/>
            <person name="Delong E.F."/>
        </authorList>
    </citation>
    <scope>NUCLEOTIDE SEQUENCE</scope>
</reference>
<dbReference type="EMBL" id="EU016657">
    <property type="protein sequence ID" value="ABZ09776.1"/>
    <property type="molecule type" value="Genomic_DNA"/>
</dbReference>
<accession>B3TB17</accession>
<organism evidence="2">
    <name type="scientific">uncultured marine crenarchaeote HF4000_APKG8I13</name>
    <dbReference type="NCBI Taxonomy" id="455606"/>
    <lineage>
        <taxon>Archaea</taxon>
        <taxon>Nitrososphaerota</taxon>
        <taxon>Nitrososphaeria</taxon>
        <taxon>Nitrosopumilales</taxon>
        <taxon>environmental samples</taxon>
    </lineage>
</organism>
<feature type="region of interest" description="Disordered" evidence="1">
    <location>
        <begin position="41"/>
        <end position="67"/>
    </location>
</feature>
<protein>
    <submittedName>
        <fullName evidence="2">Uncharacterized protein</fullName>
    </submittedName>
</protein>
<gene>
    <name evidence="2" type="ORF">ALOHA_HF4000APKG8I13ctg1g46</name>
</gene>
<sequence>MLRFYKITKIYPQISSLGMKIAINIVNKRKTPLYFHSRRENHIHPPISSPGTVNNKKLTRHGLGSQC</sequence>
<proteinExistence type="predicted"/>